<accession>A0A6J5P350</accession>
<reference evidence="2" key="1">
    <citation type="submission" date="2020-04" db="EMBL/GenBank/DDBJ databases">
        <authorList>
            <person name="Chiriac C."/>
            <person name="Salcher M."/>
            <person name="Ghai R."/>
            <person name="Kavagutti S V."/>
        </authorList>
    </citation>
    <scope>NUCLEOTIDE SEQUENCE</scope>
</reference>
<organism evidence="2">
    <name type="scientific">uncultured Caudovirales phage</name>
    <dbReference type="NCBI Taxonomy" id="2100421"/>
    <lineage>
        <taxon>Viruses</taxon>
        <taxon>Duplodnaviria</taxon>
        <taxon>Heunggongvirae</taxon>
        <taxon>Uroviricota</taxon>
        <taxon>Caudoviricetes</taxon>
        <taxon>Peduoviridae</taxon>
        <taxon>Maltschvirus</taxon>
        <taxon>Maltschvirus maltsch</taxon>
    </lineage>
</organism>
<proteinExistence type="predicted"/>
<dbReference type="EMBL" id="LR797482">
    <property type="protein sequence ID" value="CAB4219499.1"/>
    <property type="molecule type" value="Genomic_DNA"/>
</dbReference>
<evidence type="ECO:0000313" key="5">
    <source>
        <dbReference type="EMBL" id="CAB4219499.1"/>
    </source>
</evidence>
<dbReference type="Pfam" id="PF00394">
    <property type="entry name" value="Cu-oxidase"/>
    <property type="match status" value="1"/>
</dbReference>
<dbReference type="InterPro" id="IPR001117">
    <property type="entry name" value="Cu-oxidase_2nd"/>
</dbReference>
<dbReference type="EMBL" id="LR796891">
    <property type="protein sequence ID" value="CAB4172848.1"/>
    <property type="molecule type" value="Genomic_DNA"/>
</dbReference>
<dbReference type="Gene3D" id="1.10.3230.20">
    <property type="entry name" value="P22 tail accessory factor (Gp4)"/>
    <property type="match status" value="2"/>
</dbReference>
<sequence length="399" mass="41733">MTTPIEIISRALKDIGALEGGEIPTPDASQDALDMLNDLIDQWSNEGMMVYNVTEIVFPLISGQTQYTIGPDPSTANYIGASITGTISGKVLTVTAATTGAVALGQTLKGIGINGVGTKIVEFLTGAGGNVNEAGTYRLNLDSTTPAPAFTGAISGTTLTVTAIATGYLGVGAVITGTGVTVGTTITAVLSASGGVGTYTVSASQTVGSVAMTATVTPIPITLYYQKPLGIDSAFVRINTTSNGQPIYGGGLDYQVSILALENYNQIGLKTLNGPWPKALYYNAGAESGNLTVWPNPAQGEMHLFTSTIYSTYSDLYENIAFPQGYAMCLRWNLAERLMPMYGKVNQTQITMINAYAAQAKATLKRTNMRPVMTASYPDSMLSSRAKDAGWILNGGFTG</sequence>
<gene>
    <name evidence="4" type="ORF">UFOVP1019_8</name>
    <name evidence="5" type="ORF">UFOVP1618_42</name>
    <name evidence="2" type="ORF">UFOVP846_18</name>
    <name evidence="3" type="ORF">UFOVP940_10</name>
</gene>
<name>A0A6J5P350_9CAUD</name>
<feature type="domain" description="Plastocyanin-like" evidence="1">
    <location>
        <begin position="105"/>
        <end position="212"/>
    </location>
</feature>
<dbReference type="EMBL" id="LR796969">
    <property type="protein sequence ID" value="CAB4178607.1"/>
    <property type="molecule type" value="Genomic_DNA"/>
</dbReference>
<evidence type="ECO:0000259" key="1">
    <source>
        <dbReference type="Pfam" id="PF00394"/>
    </source>
</evidence>
<dbReference type="EMBL" id="LR796779">
    <property type="protein sequence ID" value="CAB4166229.1"/>
    <property type="molecule type" value="Genomic_DNA"/>
</dbReference>
<protein>
    <submittedName>
        <fullName evidence="2">Multicopper oxidase, type 1</fullName>
    </submittedName>
</protein>
<dbReference type="InterPro" id="IPR038258">
    <property type="entry name" value="Gp4_sf"/>
</dbReference>
<evidence type="ECO:0000313" key="3">
    <source>
        <dbReference type="EMBL" id="CAB4172848.1"/>
    </source>
</evidence>
<evidence type="ECO:0000313" key="4">
    <source>
        <dbReference type="EMBL" id="CAB4178607.1"/>
    </source>
</evidence>
<evidence type="ECO:0000313" key="2">
    <source>
        <dbReference type="EMBL" id="CAB4166229.1"/>
    </source>
</evidence>